<proteinExistence type="inferred from homology"/>
<dbReference type="SUPFAM" id="SSF51445">
    <property type="entry name" value="(Trans)glycosidases"/>
    <property type="match status" value="1"/>
</dbReference>
<keyword evidence="5" id="KW-0325">Glycoprotein</keyword>
<evidence type="ECO:0000256" key="4">
    <source>
        <dbReference type="ARBA" id="ARBA00022801"/>
    </source>
</evidence>
<keyword evidence="7" id="KW-0326">Glycosidase</keyword>
<feature type="domain" description="GH18" evidence="8">
    <location>
        <begin position="1"/>
        <end position="379"/>
    </location>
</feature>
<dbReference type="Pfam" id="PF00704">
    <property type="entry name" value="Glyco_hydro_18"/>
    <property type="match status" value="1"/>
</dbReference>
<dbReference type="InterPro" id="IPR047898">
    <property type="entry name" value="DIAC_cat"/>
</dbReference>
<keyword evidence="4" id="KW-0378">Hydrolase</keyword>
<dbReference type="InterPro" id="IPR017853">
    <property type="entry name" value="GH"/>
</dbReference>
<gene>
    <name evidence="10" type="primary">LOC110079731</name>
</gene>
<comment type="subcellular location">
    <subcellularLocation>
        <location evidence="1">Lysosome</location>
    </subcellularLocation>
</comment>
<evidence type="ECO:0000256" key="7">
    <source>
        <dbReference type="ARBA" id="ARBA00023295"/>
    </source>
</evidence>
<dbReference type="Proteomes" id="UP001652642">
    <property type="component" value="Chromosome 4"/>
</dbReference>
<dbReference type="InterPro" id="IPR011583">
    <property type="entry name" value="Chitinase_II/V-like_cat"/>
</dbReference>
<dbReference type="Gene3D" id="3.10.50.10">
    <property type="match status" value="1"/>
</dbReference>
<dbReference type="Gene3D" id="3.20.20.80">
    <property type="entry name" value="Glycosidases"/>
    <property type="match status" value="1"/>
</dbReference>
<keyword evidence="9" id="KW-1185">Reference proteome</keyword>
<sequence>MQTHARAKKSVRGGALPLLLLPGGGLHLIAIFLHWGLASGACPCQDPDLCAPISGARDFEVFVFDVGGKTWRYYDWSQITTVVIFGKYDPELLCYAHSKGSRIVLNGDISLKKITDPSVRAIWIRQKIDEAKEQYMDGINIDIEQRVKKRSAKYYALTALVKETTEAFHKEIPGSQVTFDVAWSPECIDHRCYNYSAIASSCDFLFVMSYDEQNQMWPYCVAAANAPYKQTIAGYDNYIRMGIKPKKLVMGVPWYGYDYTCLRLSEAHVCSLAKIPFPCPKAPALQVPYRTIMNRENSSLSGILWNEEYKSPYLEYQDSNGTFHQLWFDNPKSISLKAAYVKERGLRGIGMWNADCLDYSGGSVSQEQTEAMWEALRPK</sequence>
<keyword evidence="3" id="KW-0732">Signal</keyword>
<evidence type="ECO:0000256" key="3">
    <source>
        <dbReference type="ARBA" id="ARBA00022729"/>
    </source>
</evidence>
<dbReference type="CDD" id="cd02875">
    <property type="entry name" value="GH18_chitobiase"/>
    <property type="match status" value="1"/>
</dbReference>
<dbReference type="RefSeq" id="XP_072853985.1">
    <property type="nucleotide sequence ID" value="XM_072997884.1"/>
</dbReference>
<accession>A0ABM5G8K2</accession>
<organism evidence="9 10">
    <name type="scientific">Pogona vitticeps</name>
    <name type="common">central bearded dragon</name>
    <dbReference type="NCBI Taxonomy" id="103695"/>
    <lineage>
        <taxon>Eukaryota</taxon>
        <taxon>Metazoa</taxon>
        <taxon>Chordata</taxon>
        <taxon>Craniata</taxon>
        <taxon>Vertebrata</taxon>
        <taxon>Euteleostomi</taxon>
        <taxon>Lepidosauria</taxon>
        <taxon>Squamata</taxon>
        <taxon>Bifurcata</taxon>
        <taxon>Unidentata</taxon>
        <taxon>Episquamata</taxon>
        <taxon>Toxicofera</taxon>
        <taxon>Iguania</taxon>
        <taxon>Acrodonta</taxon>
        <taxon>Agamidae</taxon>
        <taxon>Amphibolurinae</taxon>
        <taxon>Pogona</taxon>
    </lineage>
</organism>
<dbReference type="PANTHER" id="PTHR46290:SF1">
    <property type="entry name" value="DI-N-ACETYLCHITOBIASE"/>
    <property type="match status" value="1"/>
</dbReference>
<protein>
    <submittedName>
        <fullName evidence="10">Di-N-acetylchitobiase-like</fullName>
    </submittedName>
</protein>
<dbReference type="InterPro" id="IPR001223">
    <property type="entry name" value="Glyco_hydro18_cat"/>
</dbReference>
<evidence type="ECO:0000256" key="2">
    <source>
        <dbReference type="ARBA" id="ARBA00009336"/>
    </source>
</evidence>
<name>A0ABM5G8K2_9SAUR</name>
<dbReference type="PANTHER" id="PTHR46290">
    <property type="entry name" value="DI-N-ACETYLCHITOBIASE"/>
    <property type="match status" value="1"/>
</dbReference>
<evidence type="ECO:0000313" key="10">
    <source>
        <dbReference type="RefSeq" id="XP_072853985.1"/>
    </source>
</evidence>
<keyword evidence="6" id="KW-0458">Lysosome</keyword>
<evidence type="ECO:0000313" key="9">
    <source>
        <dbReference type="Proteomes" id="UP001652642"/>
    </source>
</evidence>
<evidence type="ECO:0000256" key="5">
    <source>
        <dbReference type="ARBA" id="ARBA00023180"/>
    </source>
</evidence>
<evidence type="ECO:0000256" key="1">
    <source>
        <dbReference type="ARBA" id="ARBA00004371"/>
    </source>
</evidence>
<reference evidence="10" key="1">
    <citation type="submission" date="2025-08" db="UniProtKB">
        <authorList>
            <consortium name="RefSeq"/>
        </authorList>
    </citation>
    <scope>IDENTIFICATION</scope>
</reference>
<comment type="similarity">
    <text evidence="2">Belongs to the glycosyl hydrolase 18 family.</text>
</comment>
<dbReference type="InterPro" id="IPR029070">
    <property type="entry name" value="Chitinase_insertion_sf"/>
</dbReference>
<dbReference type="InterPro" id="IPR051887">
    <property type="entry name" value="GH18_Domain-Containing"/>
</dbReference>
<dbReference type="GeneID" id="110079731"/>
<dbReference type="PROSITE" id="PS51910">
    <property type="entry name" value="GH18_2"/>
    <property type="match status" value="1"/>
</dbReference>
<dbReference type="SMART" id="SM00636">
    <property type="entry name" value="Glyco_18"/>
    <property type="match status" value="1"/>
</dbReference>
<evidence type="ECO:0000256" key="6">
    <source>
        <dbReference type="ARBA" id="ARBA00023228"/>
    </source>
</evidence>
<evidence type="ECO:0000259" key="8">
    <source>
        <dbReference type="PROSITE" id="PS51910"/>
    </source>
</evidence>